<dbReference type="Pfam" id="PF00392">
    <property type="entry name" value="GntR"/>
    <property type="match status" value="1"/>
</dbReference>
<sequence>MKEDSLASKVYVELRRKILSNQLVPGIRLKEDVWAKRMEVNRMAVREALTRLLGENLIVFGEKGGYFVKSLSAADIKEIRELREVLELGALRLTFQKRDDVLIKKLEDICDDFTSMVSGGYFGGACEADVKFHETLIDSASNKKLMDLYQLSNIPLFHHKLGQAQTHLNDYEQTDFEHRQIVQAMKENDLKLAEETLIKHLIRGEVSVLDLE</sequence>
<dbReference type="eggNOG" id="COG1802">
    <property type="taxonomic scope" value="Bacteria"/>
</dbReference>
<dbReference type="HOGENOM" id="CLU_017584_5_5_10"/>
<dbReference type="PROSITE" id="PS50949">
    <property type="entry name" value="HTH_GNTR"/>
    <property type="match status" value="1"/>
</dbReference>
<gene>
    <name evidence="5" type="ordered locus">Dfer_5261</name>
</gene>
<dbReference type="RefSeq" id="WP_015814696.1">
    <property type="nucleotide sequence ID" value="NC_013037.1"/>
</dbReference>
<evidence type="ECO:0000256" key="2">
    <source>
        <dbReference type="ARBA" id="ARBA00023125"/>
    </source>
</evidence>
<keyword evidence="1" id="KW-0805">Transcription regulation</keyword>
<dbReference type="GO" id="GO:0003677">
    <property type="term" value="F:DNA binding"/>
    <property type="evidence" value="ECO:0007669"/>
    <property type="project" value="UniProtKB-KW"/>
</dbReference>
<dbReference type="InterPro" id="IPR036390">
    <property type="entry name" value="WH_DNA-bd_sf"/>
</dbReference>
<keyword evidence="2" id="KW-0238">DNA-binding</keyword>
<organism evidence="5 6">
    <name type="scientific">Dyadobacter fermentans (strain ATCC 700827 / DSM 18053 / CIP 107007 / KCTC 52180 / NS114)</name>
    <dbReference type="NCBI Taxonomy" id="471854"/>
    <lineage>
        <taxon>Bacteria</taxon>
        <taxon>Pseudomonadati</taxon>
        <taxon>Bacteroidota</taxon>
        <taxon>Cytophagia</taxon>
        <taxon>Cytophagales</taxon>
        <taxon>Spirosomataceae</taxon>
        <taxon>Dyadobacter</taxon>
    </lineage>
</organism>
<evidence type="ECO:0000313" key="5">
    <source>
        <dbReference type="EMBL" id="ACT96455.1"/>
    </source>
</evidence>
<dbReference type="KEGG" id="dfe:Dfer_5261"/>
<keyword evidence="6" id="KW-1185">Reference proteome</keyword>
<accession>C6VT91</accession>
<proteinExistence type="predicted"/>
<dbReference type="OrthoDB" id="703321at2"/>
<dbReference type="InterPro" id="IPR008920">
    <property type="entry name" value="TF_FadR/GntR_C"/>
</dbReference>
<evidence type="ECO:0000256" key="3">
    <source>
        <dbReference type="ARBA" id="ARBA00023163"/>
    </source>
</evidence>
<evidence type="ECO:0000256" key="1">
    <source>
        <dbReference type="ARBA" id="ARBA00023015"/>
    </source>
</evidence>
<protein>
    <submittedName>
        <fullName evidence="5">Transcriptional regulator, GntR family</fullName>
    </submittedName>
</protein>
<feature type="domain" description="HTH gntR-type" evidence="4">
    <location>
        <begin position="4"/>
        <end position="71"/>
    </location>
</feature>
<dbReference type="PANTHER" id="PTHR43537">
    <property type="entry name" value="TRANSCRIPTIONAL REGULATOR, GNTR FAMILY"/>
    <property type="match status" value="1"/>
</dbReference>
<dbReference type="SUPFAM" id="SSF46785">
    <property type="entry name" value="Winged helix' DNA-binding domain"/>
    <property type="match status" value="1"/>
</dbReference>
<reference evidence="5 6" key="1">
    <citation type="journal article" date="2009" name="Stand. Genomic Sci.">
        <title>Complete genome sequence of Dyadobacter fermentans type strain (NS114).</title>
        <authorList>
            <person name="Lang E."/>
            <person name="Lapidus A."/>
            <person name="Chertkov O."/>
            <person name="Brettin T."/>
            <person name="Detter J.C."/>
            <person name="Han C."/>
            <person name="Copeland A."/>
            <person name="Glavina Del Rio T."/>
            <person name="Nolan M."/>
            <person name="Chen F."/>
            <person name="Lucas S."/>
            <person name="Tice H."/>
            <person name="Cheng J.F."/>
            <person name="Land M."/>
            <person name="Hauser L."/>
            <person name="Chang Y.J."/>
            <person name="Jeffries C.D."/>
            <person name="Kopitz M."/>
            <person name="Bruce D."/>
            <person name="Goodwin L."/>
            <person name="Pitluck S."/>
            <person name="Ovchinnikova G."/>
            <person name="Pati A."/>
            <person name="Ivanova N."/>
            <person name="Mavrommatis K."/>
            <person name="Chen A."/>
            <person name="Palaniappan K."/>
            <person name="Chain P."/>
            <person name="Bristow J."/>
            <person name="Eisen J.A."/>
            <person name="Markowitz V."/>
            <person name="Hugenholtz P."/>
            <person name="Goker M."/>
            <person name="Rohde M."/>
            <person name="Kyrpides N.C."/>
            <person name="Klenk H.P."/>
        </authorList>
    </citation>
    <scope>NUCLEOTIDE SEQUENCE [LARGE SCALE GENOMIC DNA]</scope>
    <source>
        <strain evidence="6">ATCC 700827 / DSM 18053 / CIP 107007 / KCTC 52180 / NS114</strain>
    </source>
</reference>
<dbReference type="InterPro" id="IPR011711">
    <property type="entry name" value="GntR_C"/>
</dbReference>
<dbReference type="Proteomes" id="UP000002011">
    <property type="component" value="Chromosome"/>
</dbReference>
<dbReference type="SUPFAM" id="SSF48008">
    <property type="entry name" value="GntR ligand-binding domain-like"/>
    <property type="match status" value="1"/>
</dbReference>
<evidence type="ECO:0000259" key="4">
    <source>
        <dbReference type="PROSITE" id="PS50949"/>
    </source>
</evidence>
<dbReference type="GO" id="GO:0003700">
    <property type="term" value="F:DNA-binding transcription factor activity"/>
    <property type="evidence" value="ECO:0007669"/>
    <property type="project" value="InterPro"/>
</dbReference>
<dbReference type="Pfam" id="PF07729">
    <property type="entry name" value="FCD"/>
    <property type="match status" value="1"/>
</dbReference>
<dbReference type="EMBL" id="CP001619">
    <property type="protein sequence ID" value="ACT96455.1"/>
    <property type="molecule type" value="Genomic_DNA"/>
</dbReference>
<evidence type="ECO:0000313" key="6">
    <source>
        <dbReference type="Proteomes" id="UP000002011"/>
    </source>
</evidence>
<dbReference type="STRING" id="471854.Dfer_5261"/>
<dbReference type="Gene3D" id="1.10.10.10">
    <property type="entry name" value="Winged helix-like DNA-binding domain superfamily/Winged helix DNA-binding domain"/>
    <property type="match status" value="1"/>
</dbReference>
<keyword evidence="3" id="KW-0804">Transcription</keyword>
<dbReference type="SMART" id="SM00895">
    <property type="entry name" value="FCD"/>
    <property type="match status" value="1"/>
</dbReference>
<dbReference type="InterPro" id="IPR036388">
    <property type="entry name" value="WH-like_DNA-bd_sf"/>
</dbReference>
<dbReference type="PANTHER" id="PTHR43537:SF5">
    <property type="entry name" value="UXU OPERON TRANSCRIPTIONAL REGULATOR"/>
    <property type="match status" value="1"/>
</dbReference>
<dbReference type="InterPro" id="IPR000524">
    <property type="entry name" value="Tscrpt_reg_HTH_GntR"/>
</dbReference>
<dbReference type="AlphaFoldDB" id="C6VT91"/>
<dbReference type="Gene3D" id="1.20.120.530">
    <property type="entry name" value="GntR ligand-binding domain-like"/>
    <property type="match status" value="1"/>
</dbReference>
<name>C6VT91_DYAFD</name>
<dbReference type="SMART" id="SM00345">
    <property type="entry name" value="HTH_GNTR"/>
    <property type="match status" value="1"/>
</dbReference>